<keyword evidence="4" id="KW-1185">Reference proteome</keyword>
<dbReference type="SUPFAM" id="SSF52058">
    <property type="entry name" value="L domain-like"/>
    <property type="match status" value="1"/>
</dbReference>
<dbReference type="InterPro" id="IPR032675">
    <property type="entry name" value="LRR_dom_sf"/>
</dbReference>
<dbReference type="EMBL" id="CAJNJA010006642">
    <property type="protein sequence ID" value="CAE7213398.1"/>
    <property type="molecule type" value="Genomic_DNA"/>
</dbReference>
<dbReference type="AlphaFoldDB" id="A0A812JTJ6"/>
<evidence type="ECO:0000313" key="3">
    <source>
        <dbReference type="EMBL" id="CAE7213398.1"/>
    </source>
</evidence>
<accession>A0A812JTJ6</accession>
<protein>
    <submittedName>
        <fullName evidence="3">IRL4 protein</fullName>
    </submittedName>
</protein>
<gene>
    <name evidence="3" type="primary">IRL4</name>
    <name evidence="3" type="ORF">SNEC2469_LOCUS2306</name>
</gene>
<dbReference type="InterPro" id="IPR001611">
    <property type="entry name" value="Leu-rich_rpt"/>
</dbReference>
<dbReference type="Gene3D" id="3.80.10.10">
    <property type="entry name" value="Ribonuclease Inhibitor"/>
    <property type="match status" value="1"/>
</dbReference>
<dbReference type="PROSITE" id="PS51450">
    <property type="entry name" value="LRR"/>
    <property type="match status" value="1"/>
</dbReference>
<name>A0A812JTJ6_9DINO</name>
<dbReference type="CDD" id="cd17039">
    <property type="entry name" value="Ubl_ubiquitin_like"/>
    <property type="match status" value="1"/>
</dbReference>
<proteinExistence type="predicted"/>
<sequence length="334" mass="37247">MAPTFRLISGELLAIDQALAVADVREELAERLSVDVCRLQLLCDGKVLEDQDADLLAKRSDGEVQVYVLPDPLKAALAEQTGFSTFEEASEKCSVLQLHDAWPHETLPEDFTAFTKLEQLVVMRSSLSQLPEILGSWLVLCKTKLTHLPSSLACLVSLRQLHIESSLLERLPSDVGSLASLVELRLLHNALKTLPESLGQLTSLNVLLVCRNQLTALPRSLPELTSLTRLSATQNRLTQLPDNFGRLIRLTELYLSNNSLVSLPDDFGQLKSLDHNQLRLLPESFGELNHISVLPNSCSNLFLTELYIDGEKLQYWPSQHWADLHFDLELLGAI</sequence>
<dbReference type="InterPro" id="IPR050216">
    <property type="entry name" value="LRR_domain-containing"/>
</dbReference>
<dbReference type="PANTHER" id="PTHR48051:SF1">
    <property type="entry name" value="RAS SUPPRESSOR PROTEIN 1"/>
    <property type="match status" value="1"/>
</dbReference>
<keyword evidence="1" id="KW-0433">Leucine-rich repeat</keyword>
<evidence type="ECO:0000256" key="1">
    <source>
        <dbReference type="ARBA" id="ARBA00022614"/>
    </source>
</evidence>
<dbReference type="SMART" id="SM00369">
    <property type="entry name" value="LRR_TYP"/>
    <property type="match status" value="5"/>
</dbReference>
<reference evidence="3" key="1">
    <citation type="submission" date="2021-02" db="EMBL/GenBank/DDBJ databases">
        <authorList>
            <person name="Dougan E. K."/>
            <person name="Rhodes N."/>
            <person name="Thang M."/>
            <person name="Chan C."/>
        </authorList>
    </citation>
    <scope>NUCLEOTIDE SEQUENCE</scope>
</reference>
<dbReference type="SMART" id="SM00364">
    <property type="entry name" value="LRR_BAC"/>
    <property type="match status" value="4"/>
</dbReference>
<evidence type="ECO:0000313" key="4">
    <source>
        <dbReference type="Proteomes" id="UP000601435"/>
    </source>
</evidence>
<organism evidence="3 4">
    <name type="scientific">Symbiodinium necroappetens</name>
    <dbReference type="NCBI Taxonomy" id="1628268"/>
    <lineage>
        <taxon>Eukaryota</taxon>
        <taxon>Sar</taxon>
        <taxon>Alveolata</taxon>
        <taxon>Dinophyceae</taxon>
        <taxon>Suessiales</taxon>
        <taxon>Symbiodiniaceae</taxon>
        <taxon>Symbiodinium</taxon>
    </lineage>
</organism>
<dbReference type="GO" id="GO:0005737">
    <property type="term" value="C:cytoplasm"/>
    <property type="evidence" value="ECO:0007669"/>
    <property type="project" value="TreeGrafter"/>
</dbReference>
<dbReference type="Proteomes" id="UP000601435">
    <property type="component" value="Unassembled WGS sequence"/>
</dbReference>
<evidence type="ECO:0000256" key="2">
    <source>
        <dbReference type="ARBA" id="ARBA00022737"/>
    </source>
</evidence>
<dbReference type="Pfam" id="PF13855">
    <property type="entry name" value="LRR_8"/>
    <property type="match status" value="1"/>
</dbReference>
<keyword evidence="2" id="KW-0677">Repeat</keyword>
<comment type="caution">
    <text evidence="3">The sequence shown here is derived from an EMBL/GenBank/DDBJ whole genome shotgun (WGS) entry which is preliminary data.</text>
</comment>
<dbReference type="OrthoDB" id="424051at2759"/>
<dbReference type="InterPro" id="IPR003591">
    <property type="entry name" value="Leu-rich_rpt_typical-subtyp"/>
</dbReference>
<dbReference type="PANTHER" id="PTHR48051">
    <property type="match status" value="1"/>
</dbReference>